<dbReference type="InterPro" id="IPR007516">
    <property type="entry name" value="Co_F420_Hydgase/DH_bsu_N"/>
</dbReference>
<dbReference type="EMBL" id="WTYK01000003">
    <property type="protein sequence ID" value="MXP41414.1"/>
    <property type="molecule type" value="Genomic_DNA"/>
</dbReference>
<keyword evidence="3" id="KW-1185">Reference proteome</keyword>
<dbReference type="OrthoDB" id="3247493at2"/>
<dbReference type="AlphaFoldDB" id="A0A6I4UUD1"/>
<dbReference type="PROSITE" id="PS51379">
    <property type="entry name" value="4FE4S_FER_2"/>
    <property type="match status" value="1"/>
</dbReference>
<dbReference type="Proteomes" id="UP000469159">
    <property type="component" value="Unassembled WGS sequence"/>
</dbReference>
<accession>A0A6I4UUD1</accession>
<reference evidence="2 3" key="1">
    <citation type="submission" date="2019-12" db="EMBL/GenBank/DDBJ databases">
        <title>Genomic-based taxomic classification of the family Erythrobacteraceae.</title>
        <authorList>
            <person name="Xu L."/>
        </authorList>
    </citation>
    <scope>NUCLEOTIDE SEQUENCE [LARGE SCALE GENOMIC DNA]</scope>
    <source>
        <strain evidence="2 3">MCCC 1K02066</strain>
    </source>
</reference>
<evidence type="ECO:0000259" key="1">
    <source>
        <dbReference type="PROSITE" id="PS51379"/>
    </source>
</evidence>
<dbReference type="PANTHER" id="PTHR31332:SF0">
    <property type="entry name" value="7-HYDROXYMETHYL CHLOROPHYLL A REDUCTASE, CHLOROPLASTIC"/>
    <property type="match status" value="1"/>
</dbReference>
<name>A0A6I4UUD1_9SPHN</name>
<dbReference type="Pfam" id="PF04432">
    <property type="entry name" value="FrhB_FdhB_C"/>
    <property type="match status" value="1"/>
</dbReference>
<feature type="domain" description="4Fe-4S ferredoxin-type" evidence="1">
    <location>
        <begin position="11"/>
        <end position="42"/>
    </location>
</feature>
<proteinExistence type="predicted"/>
<gene>
    <name evidence="2" type="ORF">GRI75_07130</name>
</gene>
<dbReference type="InterPro" id="IPR045220">
    <property type="entry name" value="FRHB/FDHB/HCAR-like"/>
</dbReference>
<evidence type="ECO:0000313" key="3">
    <source>
        <dbReference type="Proteomes" id="UP000469159"/>
    </source>
</evidence>
<dbReference type="PANTHER" id="PTHR31332">
    <property type="entry name" value="7-HYDROXYMETHYL CHLOROPHYLL A REDUCTASE, CHLOROPLASTIC"/>
    <property type="match status" value="1"/>
</dbReference>
<dbReference type="Pfam" id="PF04422">
    <property type="entry name" value="FrhB_FdhB_N"/>
    <property type="match status" value="1"/>
</dbReference>
<evidence type="ECO:0000313" key="2">
    <source>
        <dbReference type="EMBL" id="MXP41414.1"/>
    </source>
</evidence>
<dbReference type="InterPro" id="IPR007525">
    <property type="entry name" value="FrhB_FdhB_C"/>
</dbReference>
<dbReference type="GO" id="GO:0052592">
    <property type="term" value="F:oxidoreductase activity, acting on CH or CH2 groups, with an iron-sulfur protein as acceptor"/>
    <property type="evidence" value="ECO:0007669"/>
    <property type="project" value="TreeGrafter"/>
</dbReference>
<dbReference type="InterPro" id="IPR017896">
    <property type="entry name" value="4Fe4S_Fe-S-bd"/>
</dbReference>
<sequence length="467" mass="51642">MRSAEPPRLSPREVVGSGLCIGCGSCASGSGPEGRAMRWDKFGQLKPHGPQEWYRSRSAQFASICPFSPHARDEDAIAAERFPVVRHVDHRVGRFEAAWVGHAEQEGFRAEGSSGGLVSWVAVELLARGLVDGVAHVGAADPAREGRHFAYRISRSLAEVRQNAKSRYYPIELSGVLDTIREQPGRYAVIGVPCFIKAVHLARAADPVLAERIVFTLGLYCGHMKSAAMIDSFALQMGVEPPAVEAVDFRLKNPDRPANWYRTQLRLAGGGAAEQDWWHLVEGDWGSGFFQNSACNFCDDVVAETADISFGDAWVEPYSSDGRGTNVVVVRSQELRAMVEEGIAEQRLTLREVDAEFVVETQAAGFRQRREGLAYRLARRRGGLMPRKRVAPAASDLPLRRRAIYTMRAAISAFSHRAFRFANLVHVPRLYFSAGRQLLKLYQALTYSRGRLGALFDRLEKGRGQGA</sequence>
<protein>
    <submittedName>
        <fullName evidence="2">Coenzyme F420 hydrogenase</fullName>
    </submittedName>
</protein>
<comment type="caution">
    <text evidence="2">The sequence shown here is derived from an EMBL/GenBank/DDBJ whole genome shotgun (WGS) entry which is preliminary data.</text>
</comment>
<organism evidence="2 3">
    <name type="scientific">Croceibacterium soli</name>
    <dbReference type="NCBI Taxonomy" id="1739690"/>
    <lineage>
        <taxon>Bacteria</taxon>
        <taxon>Pseudomonadati</taxon>
        <taxon>Pseudomonadota</taxon>
        <taxon>Alphaproteobacteria</taxon>
        <taxon>Sphingomonadales</taxon>
        <taxon>Erythrobacteraceae</taxon>
        <taxon>Croceibacterium</taxon>
    </lineage>
</organism>